<feature type="region of interest" description="Disordered" evidence="1">
    <location>
        <begin position="456"/>
        <end position="480"/>
    </location>
</feature>
<feature type="region of interest" description="Disordered" evidence="1">
    <location>
        <begin position="666"/>
        <end position="686"/>
    </location>
</feature>
<feature type="compositionally biased region" description="Basic and acidic residues" evidence="1">
    <location>
        <begin position="869"/>
        <end position="887"/>
    </location>
</feature>
<comment type="caution">
    <text evidence="2">The sequence shown here is derived from an EMBL/GenBank/DDBJ whole genome shotgun (WGS) entry which is preliminary data.</text>
</comment>
<feature type="region of interest" description="Disordered" evidence="1">
    <location>
        <begin position="867"/>
        <end position="891"/>
    </location>
</feature>
<feature type="compositionally biased region" description="Acidic residues" evidence="1">
    <location>
        <begin position="459"/>
        <end position="469"/>
    </location>
</feature>
<name>A0A1Z5JD86_FISSO</name>
<reference evidence="2 3" key="1">
    <citation type="journal article" date="2015" name="Plant Cell">
        <title>Oil accumulation by the oleaginous diatom Fistulifera solaris as revealed by the genome and transcriptome.</title>
        <authorList>
            <person name="Tanaka T."/>
            <person name="Maeda Y."/>
            <person name="Veluchamy A."/>
            <person name="Tanaka M."/>
            <person name="Abida H."/>
            <person name="Marechal E."/>
            <person name="Bowler C."/>
            <person name="Muto M."/>
            <person name="Sunaga Y."/>
            <person name="Tanaka M."/>
            <person name="Yoshino T."/>
            <person name="Taniguchi T."/>
            <person name="Fukuda Y."/>
            <person name="Nemoto M."/>
            <person name="Matsumoto M."/>
            <person name="Wong P.S."/>
            <person name="Aburatani S."/>
            <person name="Fujibuchi W."/>
        </authorList>
    </citation>
    <scope>NUCLEOTIDE SEQUENCE [LARGE SCALE GENOMIC DNA]</scope>
    <source>
        <strain evidence="2 3">JPCC DA0580</strain>
    </source>
</reference>
<evidence type="ECO:0000256" key="1">
    <source>
        <dbReference type="SAM" id="MobiDB-lite"/>
    </source>
</evidence>
<evidence type="ECO:0000313" key="3">
    <source>
        <dbReference type="Proteomes" id="UP000198406"/>
    </source>
</evidence>
<keyword evidence="3" id="KW-1185">Reference proteome</keyword>
<feature type="compositionally biased region" description="Basic residues" evidence="1">
    <location>
        <begin position="63"/>
        <end position="72"/>
    </location>
</feature>
<dbReference type="InParanoid" id="A0A1Z5JD86"/>
<dbReference type="AlphaFoldDB" id="A0A1Z5JD86"/>
<sequence length="1204" mass="133078">MAGPGTKRPRGESSAFARRLLSVVGFDSLLRQDQLSRLSEKFQSPDTTILDSSWDHSFETRRSASRTRRHQHQNQQQQRTTLQMDDNVIIPKIQRRPMRFFPNTTPALSRHQGEHLLIHATRKGGPTISSKNASKNDELSDTLDLVHLLPHKKESILHQINDAHSDFTGAPTEIIHNKNNIFRDLIQPTSLPDDTKMGVSAHSASTIPATKAIFRPRSDGVLLPSWQRKELLTSSSSSIQKKCSTETPDPVFCSHPESSPSTKGGSFGSDYVSTVAYQQSKEDESASNHSVLTVNRNGSDDAVVVNSLDKTKRNLTGESVLVPINGARAGWKWPSTRADDDRVEELPKKEISSVSSSYDGRSPSLMIHNKQMYNSNNLQATKKKAAIRTWNVDRGSDIPTTNTLSSFLKKDSSEIPLGVKSVRAKFENWTKALQHEIENDDGGSVKSLRELFEKGIGAQEEDDDDDDDSGSVRSLKEKFEKPLGQREVKSDVKKLAAMFESKQKSRVNKRFDCENGAVKKAYSKFEELHAKAKRATARSFEKTMKTCTEQSVENNTDFEDCHPKAEMNDLEVGDAYLPRVSVADRVKAFSNSNSGKAVISRVPVNRFAATNSCNIEKPRTTQQEHNNRTIHERLDRQPPAVDDSKILHILTDVQSGEHTLLIPKDSFGKTSSPRSQELPATSFPMQQSVAQSRSFCANRGTGDIYSQTLGAYTSPLKLEPSFNSATSPLKSTVLITQHERSKAPVSQHIIVNDEMNGNEGSGGSQFAGNPAKETPTTKSDAKPTNRVAPGPNKRTLVDPVKYTKPLSSDPLLMVRRMVKSKGSILLMNAVKQKAENSNNERDDYQDAVTVVAPIAGLSSIKVSSVVASSDERTVDADDRSGTSKAEKSASTIGMSEIYTPLRQNVERINQISQDRDSGIIVARHATSTSYSSGSSIERKVAQNHFEANATIPAISPCASPKVHIFYPTSEDSKDDTIWDSGWDLEQIAASFPDTNTSETDIFEFDTEWQASSLRETSNLECDKSLIDETLVKESPKQMLQESKYGFLCTLKIQKEPDRVSMRKGLLDKGKERQGCLRQAMIPAVPSTTAWDSSDHKKHLPAWKRRLGGSSPATPSTHTIADRTKPAQLSGLPPRDNATSDKYNNLMRRLAKLKQTRRMRVASAYPVAPRSATINSCVDLEDLSSSSFSSTHFGGSAFMEALEVD</sequence>
<feature type="region of interest" description="Disordered" evidence="1">
    <location>
        <begin position="237"/>
        <end position="267"/>
    </location>
</feature>
<evidence type="ECO:0000313" key="2">
    <source>
        <dbReference type="EMBL" id="GAX11964.1"/>
    </source>
</evidence>
<proteinExistence type="predicted"/>
<feature type="region of interest" description="Disordered" evidence="1">
    <location>
        <begin position="60"/>
        <end position="81"/>
    </location>
</feature>
<dbReference type="EMBL" id="BDSP01000048">
    <property type="protein sequence ID" value="GAX11964.1"/>
    <property type="molecule type" value="Genomic_DNA"/>
</dbReference>
<feature type="region of interest" description="Disordered" evidence="1">
    <location>
        <begin position="1103"/>
        <end position="1140"/>
    </location>
</feature>
<feature type="compositionally biased region" description="Polar residues" evidence="1">
    <location>
        <begin position="668"/>
        <end position="686"/>
    </location>
</feature>
<dbReference type="Proteomes" id="UP000198406">
    <property type="component" value="Unassembled WGS sequence"/>
</dbReference>
<accession>A0A1Z5JD86</accession>
<protein>
    <submittedName>
        <fullName evidence="2">Uncharacterized protein</fullName>
    </submittedName>
</protein>
<gene>
    <name evidence="2" type="ORF">FisN_8Lh056</name>
</gene>
<feature type="region of interest" description="Disordered" evidence="1">
    <location>
        <begin position="753"/>
        <end position="798"/>
    </location>
</feature>
<organism evidence="2 3">
    <name type="scientific">Fistulifera solaris</name>
    <name type="common">Oleaginous diatom</name>
    <dbReference type="NCBI Taxonomy" id="1519565"/>
    <lineage>
        <taxon>Eukaryota</taxon>
        <taxon>Sar</taxon>
        <taxon>Stramenopiles</taxon>
        <taxon>Ochrophyta</taxon>
        <taxon>Bacillariophyta</taxon>
        <taxon>Bacillariophyceae</taxon>
        <taxon>Bacillariophycidae</taxon>
        <taxon>Naviculales</taxon>
        <taxon>Naviculaceae</taxon>
        <taxon>Fistulifera</taxon>
    </lineage>
</organism>